<proteinExistence type="predicted"/>
<evidence type="ECO:0000313" key="2">
    <source>
        <dbReference type="EMBL" id="MCS0582281.1"/>
    </source>
</evidence>
<dbReference type="NCBIfam" id="TIGR03118">
    <property type="entry name" value="PEPCTERM_chp_1"/>
    <property type="match status" value="1"/>
</dbReference>
<dbReference type="InterPro" id="IPR017549">
    <property type="entry name" value="APMV_L690"/>
</dbReference>
<dbReference type="PROSITE" id="PS51257">
    <property type="entry name" value="PROKAR_LIPOPROTEIN"/>
    <property type="match status" value="1"/>
</dbReference>
<feature type="chain" id="PRO_5046546601" evidence="1">
    <location>
        <begin position="23"/>
        <end position="372"/>
    </location>
</feature>
<comment type="caution">
    <text evidence="2">The sequence shown here is derived from an EMBL/GenBank/DDBJ whole genome shotgun (WGS) entry which is preliminary data.</text>
</comment>
<name>A0ABT1ZQT6_9BURK</name>
<evidence type="ECO:0000313" key="3">
    <source>
        <dbReference type="Proteomes" id="UP001204151"/>
    </source>
</evidence>
<dbReference type="Gene3D" id="2.120.10.30">
    <property type="entry name" value="TolB, C-terminal domain"/>
    <property type="match status" value="1"/>
</dbReference>
<dbReference type="Proteomes" id="UP001204151">
    <property type="component" value="Unassembled WGS sequence"/>
</dbReference>
<protein>
    <submittedName>
        <fullName evidence="2">TIGR03118 family protein</fullName>
    </submittedName>
</protein>
<dbReference type="InterPro" id="IPR011042">
    <property type="entry name" value="6-blade_b-propeller_TolB-like"/>
</dbReference>
<feature type="signal peptide" evidence="1">
    <location>
        <begin position="1"/>
        <end position="22"/>
    </location>
</feature>
<keyword evidence="3" id="KW-1185">Reference proteome</keyword>
<gene>
    <name evidence="2" type="ORF">NX784_11815</name>
</gene>
<keyword evidence="1" id="KW-0732">Signal</keyword>
<dbReference type="RefSeq" id="WP_258816859.1">
    <property type="nucleotide sequence ID" value="NZ_JANUGW010000007.1"/>
</dbReference>
<dbReference type="SUPFAM" id="SSF75011">
    <property type="entry name" value="3-carboxy-cis,cis-mucoante lactonizing enzyme"/>
    <property type="match status" value="1"/>
</dbReference>
<organism evidence="2 3">
    <name type="scientific">Massilia pinisoli</name>
    <dbReference type="NCBI Taxonomy" id="1772194"/>
    <lineage>
        <taxon>Bacteria</taxon>
        <taxon>Pseudomonadati</taxon>
        <taxon>Pseudomonadota</taxon>
        <taxon>Betaproteobacteria</taxon>
        <taxon>Burkholderiales</taxon>
        <taxon>Oxalobacteraceae</taxon>
        <taxon>Telluria group</taxon>
        <taxon>Massilia</taxon>
    </lineage>
</organism>
<dbReference type="EMBL" id="JANUGW010000007">
    <property type="protein sequence ID" value="MCS0582281.1"/>
    <property type="molecule type" value="Genomic_DNA"/>
</dbReference>
<sequence length="372" mass="37994">MNLQPKAAVRMVTAGLSSIVLGAFVASCGGGSDHSMTTPPPTMTSAYATTALVSDQSTAGAAHTDTNLVNAWGLAFNPTAFVWVANNGTSTSTLYDGNGVPQTLIVAIPAGTAGSAAPTGIVYNGSTDFKVTQNGVTGASPFIFVGEAGTVSGWSPSVNRTNAVTAVDTGGNSVYKGLAINSYAGANYLYAADFHNNKVDVYDANWQKATLPGSFTDPGLPTGYAPFGIQAIGDRIYVAYAQRETAGNDEVKGAGLGVVDVYDTGGTMVKRLTSAGALNAPWGIALAPANFGDFSNDILVANFGDGKINAYNPTTGAFVGTLSKADKTPIVIDGLWGIAFGNGVNSQPTNTLFYTAGPGDEAHGLYGRIDLK</sequence>
<accession>A0ABT1ZQT6</accession>
<evidence type="ECO:0000256" key="1">
    <source>
        <dbReference type="SAM" id="SignalP"/>
    </source>
</evidence>
<reference evidence="2 3" key="1">
    <citation type="submission" date="2022-08" db="EMBL/GenBank/DDBJ databases">
        <title>Reclassification of Massilia species as members of the genera Telluria, Duganella, Pseudoduganella, Mokoshia gen. nov. and Zemynaea gen. nov. using orthogonal and non-orthogonal genome-based approaches.</title>
        <authorList>
            <person name="Bowman J.P."/>
        </authorList>
    </citation>
    <scope>NUCLEOTIDE SEQUENCE [LARGE SCALE GENOMIC DNA]</scope>
    <source>
        <strain evidence="2 3">JCM 31316</strain>
    </source>
</reference>